<reference evidence="10 11" key="2">
    <citation type="journal article" date="2003" name="DNA Res.">
        <title>Complete genome structure of Gloeobacter violaceus PCC 7421, a cyanobacterium that lacks thylakoids (supplement).</title>
        <authorList>
            <person name="Nakamura Y."/>
            <person name="Kaneko T."/>
            <person name="Sato S."/>
            <person name="Mimuro M."/>
            <person name="Miyashita H."/>
            <person name="Tsuchiya T."/>
            <person name="Sasamoto S."/>
            <person name="Watanabe A."/>
            <person name="Kawashima K."/>
            <person name="Kishida Y."/>
            <person name="Kiyokawa C."/>
            <person name="Kohara M."/>
            <person name="Matsumoto M."/>
            <person name="Matsuno A."/>
            <person name="Nakazaki N."/>
            <person name="Shimpo S."/>
            <person name="Takeuchi C."/>
            <person name="Yamada M."/>
            <person name="Tabata S."/>
        </authorList>
    </citation>
    <scope>NUCLEOTIDE SEQUENCE [LARGE SCALE GENOMIC DNA]</scope>
    <source>
        <strain evidence="11">ATCC 29082 / PCC 7421</strain>
    </source>
</reference>
<dbReference type="GO" id="GO:0015979">
    <property type="term" value="P:photosynthesis"/>
    <property type="evidence" value="ECO:0007669"/>
    <property type="project" value="UniProtKB-KW"/>
</dbReference>
<keyword evidence="1 6" id="KW-0963">Cytoplasm</keyword>
<dbReference type="PANTHER" id="PTHR35299:SF6">
    <property type="entry name" value="RUBISCO ACCUMULATION FACTOR 1"/>
    <property type="match status" value="1"/>
</dbReference>
<dbReference type="Pfam" id="PF18579">
    <property type="entry name" value="Raf1_HTH"/>
    <property type="match status" value="1"/>
</dbReference>
<keyword evidence="2 6" id="KW-0602">Photosynthesis</keyword>
<dbReference type="GO" id="GO:0015977">
    <property type="term" value="P:carbon fixation"/>
    <property type="evidence" value="ECO:0007669"/>
    <property type="project" value="UniProtKB-UniRule"/>
</dbReference>
<comment type="subcellular location">
    <subcellularLocation>
        <location evidence="6">Cytoplasm</location>
    </subcellularLocation>
</comment>
<dbReference type="PANTHER" id="PTHR35299">
    <property type="entry name" value="RUBISCO ACCUMULATION FACTOR 1"/>
    <property type="match status" value="1"/>
</dbReference>
<dbReference type="PhylomeDB" id="Q7NIM4"/>
<dbReference type="Pfam" id="PF18087">
    <property type="entry name" value="RuBisCo_chap_C"/>
    <property type="match status" value="1"/>
</dbReference>
<dbReference type="GO" id="GO:0005737">
    <property type="term" value="C:cytoplasm"/>
    <property type="evidence" value="ECO:0007669"/>
    <property type="project" value="UniProtKB-SubCell"/>
</dbReference>
<comment type="similarity">
    <text evidence="6">Belongs to the RAF family.</text>
</comment>
<dbReference type="RefSeq" id="WP_011142156.1">
    <property type="nucleotide sequence ID" value="NC_005125.1"/>
</dbReference>
<comment type="subunit">
    <text evidence="6">Homodimer. Forms an RbcL(8)-Raf1(8) complex. Forms complexes of many stoichiometries with RbcL with and without RbcS. RbcX and Raf1 can bind simultaneously to RbcL.</text>
</comment>
<dbReference type="EnsemblBacteria" id="BAC90100">
    <property type="protein sequence ID" value="BAC90100"/>
    <property type="gene ID" value="BAC90100"/>
</dbReference>
<comment type="caution">
    <text evidence="6">Lacks conserved residue(s) required for the propagation of feature annotation.</text>
</comment>
<dbReference type="InterPro" id="IPR037494">
    <property type="entry name" value="RAF1"/>
</dbReference>
<dbReference type="InterPro" id="IPR040858">
    <property type="entry name" value="Raf1_C"/>
</dbReference>
<organism evidence="10 11">
    <name type="scientific">Gloeobacter violaceus (strain ATCC 29082 / PCC 7421)</name>
    <dbReference type="NCBI Taxonomy" id="251221"/>
    <lineage>
        <taxon>Bacteria</taxon>
        <taxon>Bacillati</taxon>
        <taxon>Cyanobacteriota</taxon>
        <taxon>Cyanophyceae</taxon>
        <taxon>Gloeobacterales</taxon>
        <taxon>Gloeobacteraceae</taxon>
        <taxon>Gloeobacter</taxon>
    </lineage>
</organism>
<dbReference type="Proteomes" id="UP000000557">
    <property type="component" value="Chromosome"/>
</dbReference>
<evidence type="ECO:0000256" key="3">
    <source>
        <dbReference type="ARBA" id="ARBA00023186"/>
    </source>
</evidence>
<feature type="domain" description="Rubisco accumulation factor 1 alpha-helical" evidence="8">
    <location>
        <begin position="87"/>
        <end position="192"/>
    </location>
</feature>
<dbReference type="PATRIC" id="fig|251221.4.peg.2193"/>
<keyword evidence="4 6" id="KW-0120">Carbon dioxide fixation</keyword>
<evidence type="ECO:0000256" key="4">
    <source>
        <dbReference type="ARBA" id="ARBA00023300"/>
    </source>
</evidence>
<dbReference type="InterPro" id="IPR046382">
    <property type="entry name" value="Raf1_cyn"/>
</dbReference>
<name>Q7NIM4_GLOVI</name>
<evidence type="ECO:0000256" key="1">
    <source>
        <dbReference type="ARBA" id="ARBA00022490"/>
    </source>
</evidence>
<dbReference type="GO" id="GO:0110102">
    <property type="term" value="P:ribulose bisphosphate carboxylase complex assembly"/>
    <property type="evidence" value="ECO:0007669"/>
    <property type="project" value="UniProtKB-UniRule"/>
</dbReference>
<evidence type="ECO:0000259" key="9">
    <source>
        <dbReference type="Pfam" id="PF18579"/>
    </source>
</evidence>
<dbReference type="OrthoDB" id="420612at2"/>
<comment type="function">
    <text evidence="6">A major RuBisCO chaperone. Acts after GroEL-GroES chaperonin to fold and/or assemble the large subunit of RuBisCO (ccbL, rbcL). Cooperates with RbcX in RbcL folding, plays the major role in assembly of dimers into RbcL(8)-Raf1(8) intermediate complexes. RbcS replaces Raf1, leading to holoenzyme formation.</text>
</comment>
<feature type="domain" description="Rubisco accumulation factor 1 C-terminal" evidence="7">
    <location>
        <begin position="206"/>
        <end position="340"/>
    </location>
</feature>
<dbReference type="InParanoid" id="Q7NIM4"/>
<accession>Q7NIM4</accession>
<gene>
    <name evidence="6" type="primary">raf1</name>
    <name evidence="10" type="ordered locus">glr2159</name>
</gene>
<evidence type="ECO:0000313" key="11">
    <source>
        <dbReference type="Proteomes" id="UP000000557"/>
    </source>
</evidence>
<dbReference type="KEGG" id="gvi:glr2159"/>
<evidence type="ECO:0000256" key="5">
    <source>
        <dbReference type="ARBA" id="ARBA00023859"/>
    </source>
</evidence>
<sequence>MSEFSKSEPTATAIDIAAALEQLRRKEGDWVEWGQILQQLHAANQDPQSIFEATGFEPSRQNLFVVGAQVWAGLQSVGTPEEVLSHFRREGSNVLYELRVLGRQERQAAAELALARKLDPDGAREVAKAIKDLAHTGPLPEGFTRHPGDAVACRCWQLARQTTDLRERTQLIAKGLAFAHSETARVQIEKLLIDFTAPKVPPAPRLPFYRLDNSEEMPRILPLASGLPLGEADFKALPWPEEVGPFRAVTGEGGWVAMPGYQIIRSAEAPIAIATTTDQLPGGDTTEPVLVVVDREARAWRDDSYFLVTGEPGQLRLAWFGEAPEVPLFGQVIVVLRPKRILDEEFTKDPWQLDE</sequence>
<dbReference type="Pfam" id="PF18578">
    <property type="entry name" value="Raf1_N"/>
    <property type="match status" value="1"/>
</dbReference>
<feature type="domain" description="Rubisco accumulation factor 1 helix turn helix" evidence="9">
    <location>
        <begin position="15"/>
        <end position="74"/>
    </location>
</feature>
<keyword evidence="11" id="KW-1185">Reference proteome</keyword>
<proteinExistence type="inferred from homology"/>
<dbReference type="eggNOG" id="ENOG502Z7IG">
    <property type="taxonomic scope" value="Bacteria"/>
</dbReference>
<protein>
    <recommendedName>
        <fullName evidence="5 6">RuBisCO accumulation factor 1</fullName>
    </recommendedName>
</protein>
<evidence type="ECO:0000313" key="10">
    <source>
        <dbReference type="EMBL" id="BAC90100.1"/>
    </source>
</evidence>
<dbReference type="InterPro" id="IPR041358">
    <property type="entry name" value="Raf1_N"/>
</dbReference>
<feature type="region of interest" description="N-terminal alpha-helix" evidence="6">
    <location>
        <begin position="13"/>
        <end position="194"/>
    </location>
</feature>
<reference evidence="10 11" key="1">
    <citation type="journal article" date="2003" name="DNA Res.">
        <title>Complete genome structure of Gloeobacter violaceus PCC 7421, a cyanobacterium that lacks thylakoids.</title>
        <authorList>
            <person name="Nakamura Y."/>
            <person name="Kaneko T."/>
            <person name="Sato S."/>
            <person name="Mimuro M."/>
            <person name="Miyashita H."/>
            <person name="Tsuchiya T."/>
            <person name="Sasamoto S."/>
            <person name="Watanabe A."/>
            <person name="Kawashima K."/>
            <person name="Kishida Y."/>
            <person name="Kiyokawa C."/>
            <person name="Kohara M."/>
            <person name="Matsumoto M."/>
            <person name="Matsuno A."/>
            <person name="Nakazaki N."/>
            <person name="Shimpo S."/>
            <person name="Takeuchi C."/>
            <person name="Yamada M."/>
            <person name="Tabata S."/>
        </authorList>
    </citation>
    <scope>NUCLEOTIDE SEQUENCE [LARGE SCALE GENOMIC DNA]</scope>
    <source>
        <strain evidence="11">ATCC 29082 / PCC 7421</strain>
    </source>
</reference>
<dbReference type="STRING" id="251221.gene:10759654"/>
<dbReference type="EMBL" id="BA000045">
    <property type="protein sequence ID" value="BAC90100.1"/>
    <property type="molecule type" value="Genomic_DNA"/>
</dbReference>
<dbReference type="HAMAP" id="MF_00856">
    <property type="entry name" value="Raf1"/>
    <property type="match status" value="1"/>
</dbReference>
<dbReference type="HOGENOM" id="CLU_766477_0_0_3"/>
<dbReference type="InterPro" id="IPR040781">
    <property type="entry name" value="Raf1_HTH"/>
</dbReference>
<evidence type="ECO:0000259" key="8">
    <source>
        <dbReference type="Pfam" id="PF18578"/>
    </source>
</evidence>
<evidence type="ECO:0000256" key="2">
    <source>
        <dbReference type="ARBA" id="ARBA00022531"/>
    </source>
</evidence>
<evidence type="ECO:0000256" key="6">
    <source>
        <dbReference type="HAMAP-Rule" id="MF_00856"/>
    </source>
</evidence>
<comment type="domain">
    <text evidence="6">Has 3 domains, the N-terminal alpha-helical domain, an extended flexible linker and the C-terminal beta-sheet domain. The 2 C-terminal beta-sheet domains are swapped and pack against each other to form the dimer interface.</text>
</comment>
<keyword evidence="3 6" id="KW-0143">Chaperone</keyword>
<dbReference type="AlphaFoldDB" id="Q7NIM4"/>
<evidence type="ECO:0000259" key="7">
    <source>
        <dbReference type="Pfam" id="PF18087"/>
    </source>
</evidence>